<gene>
    <name evidence="2" type="ORF">SAMN05216463_10945</name>
</gene>
<dbReference type="OrthoDB" id="1091676at2"/>
<evidence type="ECO:0000313" key="3">
    <source>
        <dbReference type="Proteomes" id="UP000184130"/>
    </source>
</evidence>
<dbReference type="Pfam" id="PF14491">
    <property type="entry name" value="DUF4435"/>
    <property type="match status" value="1"/>
</dbReference>
<name>A0A1M6UGC5_XYLRU</name>
<accession>A0A1M6UGC5</accession>
<evidence type="ECO:0000313" key="2">
    <source>
        <dbReference type="EMBL" id="SHK68118.1"/>
    </source>
</evidence>
<organism evidence="2 3">
    <name type="scientific">Xylanibacter ruminicola</name>
    <name type="common">Prevotella ruminicola</name>
    <dbReference type="NCBI Taxonomy" id="839"/>
    <lineage>
        <taxon>Bacteria</taxon>
        <taxon>Pseudomonadati</taxon>
        <taxon>Bacteroidota</taxon>
        <taxon>Bacteroidia</taxon>
        <taxon>Bacteroidales</taxon>
        <taxon>Prevotellaceae</taxon>
        <taxon>Xylanibacter</taxon>
    </lineage>
</organism>
<dbReference type="AlphaFoldDB" id="A0A1M6UGC5"/>
<dbReference type="InterPro" id="IPR029492">
    <property type="entry name" value="DUF4435"/>
</dbReference>
<dbReference type="RefSeq" id="WP_073207509.1">
    <property type="nucleotide sequence ID" value="NZ_FRBD01000009.1"/>
</dbReference>
<dbReference type="Proteomes" id="UP000184130">
    <property type="component" value="Unassembled WGS sequence"/>
</dbReference>
<sequence length="328" mass="38114">MATLESGFNPIYSENASILTGNPNRVTVEVEDTIDKDFWSDLLGELCPEKEFHFDPYHTILNEDGTCERTGKGKSQIINASAGFNDWHIGCVDSDYDWILSNYTEAGKTISGNKYLLQTYAYSIENLMCLSSTLSDFCRENTEEDVDFDFVDYLTRLSKAIYPLLVWSTYLYSKGILDFTPNDWREVLINTEKDPEVSLAKIVTKAKAKVEEFDKKYAGEITEKTDFELENIIKRDVTDDETYLYVRGHELFDHILYSVLNSVIKKLRNQHYAVLRTSGTDEEFRKTALREYQNKDTNVGKELSKNYRYKNNTLIYKKIWADVMQIWM</sequence>
<proteinExistence type="predicted"/>
<dbReference type="EMBL" id="FRBD01000009">
    <property type="protein sequence ID" value="SHK68118.1"/>
    <property type="molecule type" value="Genomic_DNA"/>
</dbReference>
<feature type="domain" description="DUF4435" evidence="1">
    <location>
        <begin position="26"/>
        <end position="269"/>
    </location>
</feature>
<reference evidence="2 3" key="1">
    <citation type="submission" date="2016-11" db="EMBL/GenBank/DDBJ databases">
        <authorList>
            <person name="Jaros S."/>
            <person name="Januszkiewicz K."/>
            <person name="Wedrychowicz H."/>
        </authorList>
    </citation>
    <scope>NUCLEOTIDE SEQUENCE [LARGE SCALE GENOMIC DNA]</scope>
    <source>
        <strain evidence="2 3">KHT3</strain>
    </source>
</reference>
<evidence type="ECO:0000259" key="1">
    <source>
        <dbReference type="Pfam" id="PF14491"/>
    </source>
</evidence>
<protein>
    <recommendedName>
        <fullName evidence="1">DUF4435 domain-containing protein</fullName>
    </recommendedName>
</protein>